<protein>
    <recommendedName>
        <fullName evidence="19">protein-lysine 6-oxidase</fullName>
        <ecNumber evidence="19">1.4.3.13</ecNumber>
    </recommendedName>
</protein>
<dbReference type="GO" id="GO:0004720">
    <property type="term" value="F:protein-lysine 6-oxidase activity"/>
    <property type="evidence" value="ECO:0007669"/>
    <property type="project" value="UniProtKB-EC"/>
</dbReference>
<name>A0AAV2H0E8_LYMST</name>
<dbReference type="GO" id="GO:0005507">
    <property type="term" value="F:copper ion binding"/>
    <property type="evidence" value="ECO:0007669"/>
    <property type="project" value="InterPro"/>
</dbReference>
<keyword evidence="9 23" id="KW-0732">Signal</keyword>
<dbReference type="InterPro" id="IPR001190">
    <property type="entry name" value="SRCR"/>
</dbReference>
<keyword evidence="12" id="KW-1133">Transmembrane helix</keyword>
<dbReference type="EMBL" id="CAXITT010000003">
    <property type="protein sequence ID" value="CAL1526267.1"/>
    <property type="molecule type" value="Genomic_DNA"/>
</dbReference>
<keyword evidence="5" id="KW-0886">LTQ</keyword>
<dbReference type="FunFam" id="3.10.250.10:FF:000016">
    <property type="entry name" value="Scavenger receptor cysteine-rich protein type 12"/>
    <property type="match status" value="1"/>
</dbReference>
<keyword evidence="18" id="KW-0325">Glycoprotein</keyword>
<evidence type="ECO:0000256" key="23">
    <source>
        <dbReference type="SAM" id="SignalP"/>
    </source>
</evidence>
<dbReference type="SMART" id="SM00202">
    <property type="entry name" value="SR"/>
    <property type="match status" value="2"/>
</dbReference>
<comment type="cofactor">
    <cofactor evidence="1">
        <name>Cu cation</name>
        <dbReference type="ChEBI" id="CHEBI:23378"/>
    </cofactor>
</comment>
<organism evidence="25 26">
    <name type="scientific">Lymnaea stagnalis</name>
    <name type="common">Great pond snail</name>
    <name type="synonym">Helix stagnalis</name>
    <dbReference type="NCBI Taxonomy" id="6523"/>
    <lineage>
        <taxon>Eukaryota</taxon>
        <taxon>Metazoa</taxon>
        <taxon>Spiralia</taxon>
        <taxon>Lophotrochozoa</taxon>
        <taxon>Mollusca</taxon>
        <taxon>Gastropoda</taxon>
        <taxon>Heterobranchia</taxon>
        <taxon>Euthyneura</taxon>
        <taxon>Panpulmonata</taxon>
        <taxon>Hygrophila</taxon>
        <taxon>Lymnaeoidea</taxon>
        <taxon>Lymnaeidae</taxon>
        <taxon>Lymnaea</taxon>
    </lineage>
</organism>
<keyword evidence="13" id="KW-0560">Oxidoreductase</keyword>
<evidence type="ECO:0000256" key="4">
    <source>
        <dbReference type="ARBA" id="ARBA00007492"/>
    </source>
</evidence>
<dbReference type="AlphaFoldDB" id="A0AAV2H0E8"/>
<dbReference type="PANTHER" id="PTHR45817:SF4">
    <property type="entry name" value="LYSYL OXIDASE-LIKE-RELATED"/>
    <property type="match status" value="1"/>
</dbReference>
<evidence type="ECO:0000256" key="6">
    <source>
        <dbReference type="ARBA" id="ARBA00022525"/>
    </source>
</evidence>
<evidence type="ECO:0000256" key="13">
    <source>
        <dbReference type="ARBA" id="ARBA00023002"/>
    </source>
</evidence>
<comment type="caution">
    <text evidence="21">Lacks conserved residue(s) required for the propagation of feature annotation.</text>
</comment>
<dbReference type="PANTHER" id="PTHR45817">
    <property type="entry name" value="LYSYL OXIDASE-LIKE-RELATED"/>
    <property type="match status" value="1"/>
</dbReference>
<evidence type="ECO:0000256" key="5">
    <source>
        <dbReference type="ARBA" id="ARBA00022477"/>
    </source>
</evidence>
<feature type="compositionally biased region" description="Basic residues" evidence="22">
    <location>
        <begin position="166"/>
        <end position="182"/>
    </location>
</feature>
<dbReference type="InterPro" id="IPR050912">
    <property type="entry name" value="LOX-like_protein"/>
</dbReference>
<evidence type="ECO:0000256" key="18">
    <source>
        <dbReference type="ARBA" id="ARBA00023180"/>
    </source>
</evidence>
<evidence type="ECO:0000256" key="12">
    <source>
        <dbReference type="ARBA" id="ARBA00022989"/>
    </source>
</evidence>
<evidence type="ECO:0000313" key="25">
    <source>
        <dbReference type="EMBL" id="CAL1526267.1"/>
    </source>
</evidence>
<evidence type="ECO:0000256" key="15">
    <source>
        <dbReference type="ARBA" id="ARBA00023136"/>
    </source>
</evidence>
<comment type="catalytic activity">
    <reaction evidence="20">
        <text>L-lysyl-[protein] + O2 + H2O = (S)-2-amino-6-oxohexanoyl-[protein] + H2O2 + NH4(+)</text>
        <dbReference type="Rhea" id="RHEA:24544"/>
        <dbReference type="Rhea" id="RHEA-COMP:9752"/>
        <dbReference type="Rhea" id="RHEA-COMP:12448"/>
        <dbReference type="ChEBI" id="CHEBI:15377"/>
        <dbReference type="ChEBI" id="CHEBI:15379"/>
        <dbReference type="ChEBI" id="CHEBI:16240"/>
        <dbReference type="ChEBI" id="CHEBI:28938"/>
        <dbReference type="ChEBI" id="CHEBI:29969"/>
        <dbReference type="ChEBI" id="CHEBI:131803"/>
        <dbReference type="EC" id="1.4.3.13"/>
    </reaction>
</comment>
<dbReference type="Pfam" id="PF00530">
    <property type="entry name" value="SRCR"/>
    <property type="match status" value="2"/>
</dbReference>
<evidence type="ECO:0000256" key="17">
    <source>
        <dbReference type="ARBA" id="ARBA00023170"/>
    </source>
</evidence>
<evidence type="ECO:0000256" key="14">
    <source>
        <dbReference type="ARBA" id="ARBA00023008"/>
    </source>
</evidence>
<feature type="compositionally biased region" description="Low complexity" evidence="22">
    <location>
        <begin position="183"/>
        <end position="208"/>
    </location>
</feature>
<dbReference type="FunFam" id="3.10.250.10:FF:000007">
    <property type="entry name" value="Soluble scavenger receptor cysteine-rich domain-containing protein SSC5D"/>
    <property type="match status" value="1"/>
</dbReference>
<dbReference type="PROSITE" id="PS00926">
    <property type="entry name" value="LYSYL_OXIDASE"/>
    <property type="match status" value="1"/>
</dbReference>
<feature type="region of interest" description="Disordered" evidence="22">
    <location>
        <begin position="146"/>
        <end position="208"/>
    </location>
</feature>
<keyword evidence="11" id="KW-0801">TPQ</keyword>
<evidence type="ECO:0000256" key="10">
    <source>
        <dbReference type="ARBA" id="ARBA00022737"/>
    </source>
</evidence>
<evidence type="ECO:0000256" key="8">
    <source>
        <dbReference type="ARBA" id="ARBA00022723"/>
    </source>
</evidence>
<dbReference type="InterPro" id="IPR036772">
    <property type="entry name" value="SRCR-like_dom_sf"/>
</dbReference>
<feature type="disulfide bond" evidence="21">
    <location>
        <begin position="384"/>
        <end position="394"/>
    </location>
</feature>
<evidence type="ECO:0000256" key="7">
    <source>
        <dbReference type="ARBA" id="ARBA00022692"/>
    </source>
</evidence>
<evidence type="ECO:0000256" key="16">
    <source>
        <dbReference type="ARBA" id="ARBA00023157"/>
    </source>
</evidence>
<evidence type="ECO:0000256" key="20">
    <source>
        <dbReference type="ARBA" id="ARBA00047861"/>
    </source>
</evidence>
<evidence type="ECO:0000256" key="11">
    <source>
        <dbReference type="ARBA" id="ARBA00022772"/>
    </source>
</evidence>
<dbReference type="SUPFAM" id="SSF56487">
    <property type="entry name" value="SRCR-like"/>
    <property type="match status" value="2"/>
</dbReference>
<evidence type="ECO:0000256" key="21">
    <source>
        <dbReference type="PROSITE-ProRule" id="PRU00196"/>
    </source>
</evidence>
<evidence type="ECO:0000256" key="3">
    <source>
        <dbReference type="ARBA" id="ARBA00004239"/>
    </source>
</evidence>
<keyword evidence="26" id="KW-1185">Reference proteome</keyword>
<dbReference type="Proteomes" id="UP001497497">
    <property type="component" value="Unassembled WGS sequence"/>
</dbReference>
<evidence type="ECO:0000256" key="2">
    <source>
        <dbReference type="ARBA" id="ARBA00004167"/>
    </source>
</evidence>
<comment type="subcellular location">
    <subcellularLocation>
        <location evidence="2">Membrane</location>
        <topology evidence="2">Single-pass membrane protein</topology>
    </subcellularLocation>
    <subcellularLocation>
        <location evidence="3">Secreted</location>
        <location evidence="3">Extracellular space</location>
    </subcellularLocation>
</comment>
<feature type="disulfide bond" evidence="21">
    <location>
        <begin position="99"/>
        <end position="109"/>
    </location>
</feature>
<feature type="chain" id="PRO_5043449690" description="protein-lysine 6-oxidase" evidence="23">
    <location>
        <begin position="22"/>
        <end position="639"/>
    </location>
</feature>
<evidence type="ECO:0000256" key="9">
    <source>
        <dbReference type="ARBA" id="ARBA00022729"/>
    </source>
</evidence>
<evidence type="ECO:0000256" key="1">
    <source>
        <dbReference type="ARBA" id="ARBA00001935"/>
    </source>
</evidence>
<dbReference type="GO" id="GO:0005615">
    <property type="term" value="C:extracellular space"/>
    <property type="evidence" value="ECO:0007669"/>
    <property type="project" value="TreeGrafter"/>
</dbReference>
<comment type="similarity">
    <text evidence="4">Belongs to the lysyl oxidase family.</text>
</comment>
<proteinExistence type="inferred from homology"/>
<keyword evidence="14" id="KW-0186">Copper</keyword>
<keyword evidence="8" id="KW-0479">Metal-binding</keyword>
<dbReference type="InterPro" id="IPR001695">
    <property type="entry name" value="Lysyl_oxidase"/>
</dbReference>
<keyword evidence="10" id="KW-0677">Repeat</keyword>
<dbReference type="GO" id="GO:0016020">
    <property type="term" value="C:membrane"/>
    <property type="evidence" value="ECO:0007669"/>
    <property type="project" value="UniProtKB-SubCell"/>
</dbReference>
<feature type="compositionally biased region" description="Low complexity" evidence="22">
    <location>
        <begin position="146"/>
        <end position="164"/>
    </location>
</feature>
<comment type="caution">
    <text evidence="25">The sequence shown here is derived from an EMBL/GenBank/DDBJ whole genome shotgun (WGS) entry which is preliminary data.</text>
</comment>
<gene>
    <name evidence="25" type="ORF">GSLYS_00000444001</name>
</gene>
<dbReference type="InterPro" id="IPR019828">
    <property type="entry name" value="Lysyl_oxidase_CS"/>
</dbReference>
<dbReference type="PRINTS" id="PR00074">
    <property type="entry name" value="LYSYLOXIDASE"/>
</dbReference>
<feature type="domain" description="SRCR" evidence="24">
    <location>
        <begin position="313"/>
        <end position="417"/>
    </location>
</feature>
<keyword evidence="15" id="KW-0472">Membrane</keyword>
<evidence type="ECO:0000259" key="24">
    <source>
        <dbReference type="PROSITE" id="PS50287"/>
    </source>
</evidence>
<sequence length="639" mass="72013">MSPFWFASVFFLVLRWRRLSAEPDFVEGDIRLVGGQHRYMGTVVIYHDGRWGAICDNNWDLRDAKVVCKQLGYTKAVKASVRSQFGPGNPRMWMTYVQCGGHEARLANCRFQGYDITTKERRCPGLYRSAGVVCNAGVETTTTATTTTTTTTTTTETTTASATTKNVKRRQKNKTAKKKKSRYTTTTAAVTASAAPTSTTMPASTVPPRSELEEELLTWSRQNNQTEAGGADSELLIPFAMVDNTKPAQDGQKLLDVAKNDSPFNISAEEYKITNDAKGADDVKGVDDVKNIEDKKHNQVVLADEPIDEQLEVRLQGGRYKWEGYVEVRVKDGEWGSVCSDKWTLREVMVVCTQLKDIGKARQALLTSYFGGSGVPKSYHRIQCVGRESNLGQCNLTRTDEKLGCALKTNVAGVVCSQHLPDLVPNLRAVEDSVRLQDVPLYYLRCSMEENCLAKSAYVIHNTSLVWRNNMRRLLRFSTVVHNRGVADFRPFLPRGQWEWHSCHMHYHSMEVFAHYDIMDSNGTRLAEGSKASFCLEDSACDKGVHPKYNCRGFADQGLSVNCSDNYMYDIDCQWIDITDIKPGEYTFLMEVNPEMLVAESDFDNNVVRCHLYYSGYFASLKSCHFESLLEYRRPMKPS</sequence>
<evidence type="ECO:0000256" key="19">
    <source>
        <dbReference type="ARBA" id="ARBA00038869"/>
    </source>
</evidence>
<dbReference type="PROSITE" id="PS50287">
    <property type="entry name" value="SRCR_2"/>
    <property type="match status" value="2"/>
</dbReference>
<keyword evidence="17" id="KW-0675">Receptor</keyword>
<feature type="domain" description="SRCR" evidence="24">
    <location>
        <begin position="30"/>
        <end position="135"/>
    </location>
</feature>
<evidence type="ECO:0000256" key="22">
    <source>
        <dbReference type="SAM" id="MobiDB-lite"/>
    </source>
</evidence>
<keyword evidence="16 21" id="KW-1015">Disulfide bond</keyword>
<reference evidence="25 26" key="1">
    <citation type="submission" date="2024-04" db="EMBL/GenBank/DDBJ databases">
        <authorList>
            <consortium name="Genoscope - CEA"/>
            <person name="William W."/>
        </authorList>
    </citation>
    <scope>NUCLEOTIDE SEQUENCE [LARGE SCALE GENOMIC DNA]</scope>
</reference>
<feature type="signal peptide" evidence="23">
    <location>
        <begin position="1"/>
        <end position="21"/>
    </location>
</feature>
<keyword evidence="6" id="KW-0964">Secreted</keyword>
<dbReference type="Pfam" id="PF01186">
    <property type="entry name" value="Lysyl_oxidase"/>
    <property type="match status" value="1"/>
</dbReference>
<dbReference type="PRINTS" id="PR00258">
    <property type="entry name" value="SPERACTRCPTR"/>
</dbReference>
<dbReference type="Gene3D" id="3.10.250.10">
    <property type="entry name" value="SRCR-like domain"/>
    <property type="match status" value="2"/>
</dbReference>
<evidence type="ECO:0000313" key="26">
    <source>
        <dbReference type="Proteomes" id="UP001497497"/>
    </source>
</evidence>
<keyword evidence="7" id="KW-0812">Transmembrane</keyword>
<accession>A0AAV2H0E8</accession>
<dbReference type="EC" id="1.4.3.13" evidence="19"/>